<dbReference type="Pfam" id="PF00005">
    <property type="entry name" value="ABC_tran"/>
    <property type="match status" value="1"/>
</dbReference>
<accession>A0ABV3GM73</accession>
<keyword evidence="2" id="KW-0547">Nucleotide-binding</keyword>
<dbReference type="InterPro" id="IPR003593">
    <property type="entry name" value="AAA+_ATPase"/>
</dbReference>
<feature type="domain" description="ABC transporter" evidence="4">
    <location>
        <begin position="2"/>
        <end position="247"/>
    </location>
</feature>
<dbReference type="Proteomes" id="UP001551675">
    <property type="component" value="Unassembled WGS sequence"/>
</dbReference>
<dbReference type="SUPFAM" id="SSF52540">
    <property type="entry name" value="P-loop containing nucleoside triphosphate hydrolases"/>
    <property type="match status" value="1"/>
</dbReference>
<keyword evidence="1" id="KW-0813">Transport</keyword>
<dbReference type="PANTHER" id="PTHR43230">
    <property type="entry name" value="ABC-TYPE DIPEPTIDE/OLIGOPEPTIDE TRANSPORT SYSTEM, ATPASE COMPONENT"/>
    <property type="match status" value="1"/>
</dbReference>
<protein>
    <submittedName>
        <fullName evidence="5">ABC transporter ATP-binding protein</fullName>
    </submittedName>
</protein>
<name>A0ABV3GM73_MICGL</name>
<reference evidence="5 6" key="1">
    <citation type="submission" date="2024-06" db="EMBL/GenBank/DDBJ databases">
        <title>The Natural Products Discovery Center: Release of the First 8490 Sequenced Strains for Exploring Actinobacteria Biosynthetic Diversity.</title>
        <authorList>
            <person name="Kalkreuter E."/>
            <person name="Kautsar S.A."/>
            <person name="Yang D."/>
            <person name="Bader C.D."/>
            <person name="Teijaro C.N."/>
            <person name="Fluegel L."/>
            <person name="Davis C.M."/>
            <person name="Simpson J.R."/>
            <person name="Lauterbach L."/>
            <person name="Steele A.D."/>
            <person name="Gui C."/>
            <person name="Meng S."/>
            <person name="Li G."/>
            <person name="Viehrig K."/>
            <person name="Ye F."/>
            <person name="Su P."/>
            <person name="Kiefer A.F."/>
            <person name="Nichols A."/>
            <person name="Cepeda A.J."/>
            <person name="Yan W."/>
            <person name="Fan B."/>
            <person name="Jiang Y."/>
            <person name="Adhikari A."/>
            <person name="Zheng C.-J."/>
            <person name="Schuster L."/>
            <person name="Cowan T.M."/>
            <person name="Smanski M.J."/>
            <person name="Chevrette M.G."/>
            <person name="De Carvalho L.P.S."/>
            <person name="Shen B."/>
        </authorList>
    </citation>
    <scope>NUCLEOTIDE SEQUENCE [LARGE SCALE GENOMIC DNA]</scope>
    <source>
        <strain evidence="5 6">NPDC050100</strain>
    </source>
</reference>
<dbReference type="InterPro" id="IPR003439">
    <property type="entry name" value="ABC_transporter-like_ATP-bd"/>
</dbReference>
<proteinExistence type="predicted"/>
<evidence type="ECO:0000259" key="4">
    <source>
        <dbReference type="PROSITE" id="PS50893"/>
    </source>
</evidence>
<keyword evidence="3 5" id="KW-0067">ATP-binding</keyword>
<evidence type="ECO:0000313" key="6">
    <source>
        <dbReference type="Proteomes" id="UP001551675"/>
    </source>
</evidence>
<dbReference type="EMBL" id="JBFALK010000018">
    <property type="protein sequence ID" value="MEV0972686.1"/>
    <property type="molecule type" value="Genomic_DNA"/>
</dbReference>
<sequence>MLRLDGVSKIYRVGAFGGRELRAVSGVSFDVNPGEVVSLIGESGSGKSTLGRMVLRLTPASEGTITFDGTDVSAIRSRKAYYRQVQGVFQDPFSCYNPVFKADRVFAMIKQEYFPEMGRAEWRDRVESSLDGVRLDPGQVLGKYPHQLSGGQLQRMLIARALMLDIRLLVADEIISMLDASTRIDVLNLLGDLRARGLGILFVTHDLSLGNYVSDRTVVLRRGRIAEMGPTDRVFGNPLHPYTRTLLDSVPRLHTKWADEEPAAGQTPCPFHDRAPDTPVRSDLAEAEKEHYVACAGSGACPAAKETA</sequence>
<dbReference type="GO" id="GO:0005524">
    <property type="term" value="F:ATP binding"/>
    <property type="evidence" value="ECO:0007669"/>
    <property type="project" value="UniProtKB-KW"/>
</dbReference>
<dbReference type="Pfam" id="PF08352">
    <property type="entry name" value="oligo_HPY"/>
    <property type="match status" value="1"/>
</dbReference>
<dbReference type="PROSITE" id="PS00211">
    <property type="entry name" value="ABC_TRANSPORTER_1"/>
    <property type="match status" value="1"/>
</dbReference>
<dbReference type="InterPro" id="IPR027417">
    <property type="entry name" value="P-loop_NTPase"/>
</dbReference>
<dbReference type="RefSeq" id="WP_061261615.1">
    <property type="nucleotide sequence ID" value="NZ_JBFALK010000018.1"/>
</dbReference>
<evidence type="ECO:0000256" key="3">
    <source>
        <dbReference type="ARBA" id="ARBA00022840"/>
    </source>
</evidence>
<gene>
    <name evidence="5" type="ORF">AB0I59_29125</name>
</gene>
<dbReference type="PROSITE" id="PS50893">
    <property type="entry name" value="ABC_TRANSPORTER_2"/>
    <property type="match status" value="1"/>
</dbReference>
<dbReference type="InterPro" id="IPR013563">
    <property type="entry name" value="Oligopep_ABC_C"/>
</dbReference>
<dbReference type="Gene3D" id="3.40.50.300">
    <property type="entry name" value="P-loop containing nucleotide triphosphate hydrolases"/>
    <property type="match status" value="1"/>
</dbReference>
<evidence type="ECO:0000256" key="2">
    <source>
        <dbReference type="ARBA" id="ARBA00022741"/>
    </source>
</evidence>
<dbReference type="SMART" id="SM00382">
    <property type="entry name" value="AAA"/>
    <property type="match status" value="1"/>
</dbReference>
<keyword evidence="6" id="KW-1185">Reference proteome</keyword>
<dbReference type="CDD" id="cd03257">
    <property type="entry name" value="ABC_NikE_OppD_transporters"/>
    <property type="match status" value="1"/>
</dbReference>
<dbReference type="PANTHER" id="PTHR43230:SF3">
    <property type="entry name" value="ABC-TYPE DIPEPTIDE_OLIGOPEPTIDE TRANSPORT SYSTEM, ATPASE COMPONENT"/>
    <property type="match status" value="1"/>
</dbReference>
<dbReference type="InterPro" id="IPR017871">
    <property type="entry name" value="ABC_transporter-like_CS"/>
</dbReference>
<evidence type="ECO:0000256" key="1">
    <source>
        <dbReference type="ARBA" id="ARBA00022448"/>
    </source>
</evidence>
<evidence type="ECO:0000313" key="5">
    <source>
        <dbReference type="EMBL" id="MEV0972686.1"/>
    </source>
</evidence>
<organism evidence="5 6">
    <name type="scientific">Microtetraspora glauca</name>
    <dbReference type="NCBI Taxonomy" id="1996"/>
    <lineage>
        <taxon>Bacteria</taxon>
        <taxon>Bacillati</taxon>
        <taxon>Actinomycetota</taxon>
        <taxon>Actinomycetes</taxon>
        <taxon>Streptosporangiales</taxon>
        <taxon>Streptosporangiaceae</taxon>
        <taxon>Microtetraspora</taxon>
    </lineage>
</organism>
<comment type="caution">
    <text evidence="5">The sequence shown here is derived from an EMBL/GenBank/DDBJ whole genome shotgun (WGS) entry which is preliminary data.</text>
</comment>